<feature type="region of interest" description="Disordered" evidence="1">
    <location>
        <begin position="38"/>
        <end position="123"/>
    </location>
</feature>
<reference evidence="2" key="1">
    <citation type="submission" date="2020-02" db="EMBL/GenBank/DDBJ databases">
        <authorList>
            <person name="Meier V. D."/>
        </authorList>
    </citation>
    <scope>NUCLEOTIDE SEQUENCE</scope>
    <source>
        <strain evidence="2">AVDCRST_MAG85</strain>
    </source>
</reference>
<name>A0A6J4RLN7_9ACTN</name>
<evidence type="ECO:0000256" key="1">
    <source>
        <dbReference type="SAM" id="MobiDB-lite"/>
    </source>
</evidence>
<organism evidence="2">
    <name type="scientific">uncultured Solirubrobacteraceae bacterium</name>
    <dbReference type="NCBI Taxonomy" id="1162706"/>
    <lineage>
        <taxon>Bacteria</taxon>
        <taxon>Bacillati</taxon>
        <taxon>Actinomycetota</taxon>
        <taxon>Thermoleophilia</taxon>
        <taxon>Solirubrobacterales</taxon>
        <taxon>Solirubrobacteraceae</taxon>
        <taxon>environmental samples</taxon>
    </lineage>
</organism>
<proteinExistence type="predicted"/>
<accession>A0A6J4RLN7</accession>
<gene>
    <name evidence="2" type="ORF">AVDCRST_MAG85-382</name>
</gene>
<feature type="non-terminal residue" evidence="2">
    <location>
        <position position="1"/>
    </location>
</feature>
<sequence>ETRLAELTTERATELETSTAALRAGIARVEERIDAVASDQLEARERPVRPDLTADAPEFDIPPRRDRPADPAEELTRRLPPADPSSEEEPPTRRLFEDPARRDDDRPHPDQLGFDDEPTRRLP</sequence>
<protein>
    <submittedName>
        <fullName evidence="2">Uncharacterized protein</fullName>
    </submittedName>
</protein>
<dbReference type="AlphaFoldDB" id="A0A6J4RLN7"/>
<dbReference type="EMBL" id="CADCVT010000043">
    <property type="protein sequence ID" value="CAA9476725.1"/>
    <property type="molecule type" value="Genomic_DNA"/>
</dbReference>
<evidence type="ECO:0000313" key="2">
    <source>
        <dbReference type="EMBL" id="CAA9476725.1"/>
    </source>
</evidence>
<feature type="compositionally biased region" description="Basic and acidic residues" evidence="1">
    <location>
        <begin position="90"/>
        <end position="109"/>
    </location>
</feature>
<feature type="compositionally biased region" description="Basic and acidic residues" evidence="1">
    <location>
        <begin position="61"/>
        <end position="77"/>
    </location>
</feature>